<dbReference type="Pfam" id="PF13920">
    <property type="entry name" value="zf-C3HC4_3"/>
    <property type="match status" value="1"/>
</dbReference>
<keyword evidence="2 4" id="KW-0863">Zinc-finger</keyword>
<dbReference type="PANTHER" id="PTHR46858:SF7">
    <property type="entry name" value="RING-TYPE DOMAIN-CONTAINING PROTEIN"/>
    <property type="match status" value="1"/>
</dbReference>
<feature type="domain" description="RING-type" evidence="6">
    <location>
        <begin position="184"/>
        <end position="223"/>
    </location>
</feature>
<dbReference type="SUPFAM" id="SSF57850">
    <property type="entry name" value="RING/U-box"/>
    <property type="match status" value="1"/>
</dbReference>
<dbReference type="InterPro" id="IPR013083">
    <property type="entry name" value="Znf_RING/FYVE/PHD"/>
</dbReference>
<dbReference type="InterPro" id="IPR001841">
    <property type="entry name" value="Znf_RING"/>
</dbReference>
<sequence>MCQLLRNKDTDLMEKKVPFFLTRLLGRSPQNSEFGEQKGWGITADDTRFGGWGSSSSPGSTSSGSIANGWADEPSDNHYNGWAYEKPENEYNGWESSIPGDESATPEASSNGCMKVELPESVSTSNQRLLNAESFPCPPVPSAPPLPYVGSNEHHATNASNHLCLDVKNDVVSVNQIKKGNASCVVCWEAPVEGACVPCGHMSSCMPCLRQIESKQGICPVCRAKIDKVLRIYAI</sequence>
<organism evidence="7 8">
    <name type="scientific">Lactuca sativa</name>
    <name type="common">Garden lettuce</name>
    <dbReference type="NCBI Taxonomy" id="4236"/>
    <lineage>
        <taxon>Eukaryota</taxon>
        <taxon>Viridiplantae</taxon>
        <taxon>Streptophyta</taxon>
        <taxon>Embryophyta</taxon>
        <taxon>Tracheophyta</taxon>
        <taxon>Spermatophyta</taxon>
        <taxon>Magnoliopsida</taxon>
        <taxon>eudicotyledons</taxon>
        <taxon>Gunneridae</taxon>
        <taxon>Pentapetalae</taxon>
        <taxon>asterids</taxon>
        <taxon>campanulids</taxon>
        <taxon>Asterales</taxon>
        <taxon>Asteraceae</taxon>
        <taxon>Cichorioideae</taxon>
        <taxon>Cichorieae</taxon>
        <taxon>Lactucinae</taxon>
        <taxon>Lactuca</taxon>
    </lineage>
</organism>
<evidence type="ECO:0000256" key="3">
    <source>
        <dbReference type="ARBA" id="ARBA00022833"/>
    </source>
</evidence>
<dbReference type="Gene3D" id="3.30.40.10">
    <property type="entry name" value="Zinc/RING finger domain, C3HC4 (zinc finger)"/>
    <property type="match status" value="1"/>
</dbReference>
<reference evidence="7 8" key="1">
    <citation type="journal article" date="2017" name="Nat. Commun.">
        <title>Genome assembly with in vitro proximity ligation data and whole-genome triplication in lettuce.</title>
        <authorList>
            <person name="Reyes-Chin-Wo S."/>
            <person name="Wang Z."/>
            <person name="Yang X."/>
            <person name="Kozik A."/>
            <person name="Arikit S."/>
            <person name="Song C."/>
            <person name="Xia L."/>
            <person name="Froenicke L."/>
            <person name="Lavelle D.O."/>
            <person name="Truco M.J."/>
            <person name="Xia R."/>
            <person name="Zhu S."/>
            <person name="Xu C."/>
            <person name="Xu H."/>
            <person name="Xu X."/>
            <person name="Cox K."/>
            <person name="Korf I."/>
            <person name="Meyers B.C."/>
            <person name="Michelmore R.W."/>
        </authorList>
    </citation>
    <scope>NUCLEOTIDE SEQUENCE [LARGE SCALE GENOMIC DNA]</scope>
    <source>
        <strain evidence="8">cv. Salinas</strain>
        <tissue evidence="7">Seedlings</tissue>
    </source>
</reference>
<dbReference type="Proteomes" id="UP000235145">
    <property type="component" value="Unassembled WGS sequence"/>
</dbReference>
<protein>
    <recommendedName>
        <fullName evidence="6">RING-type domain-containing protein</fullName>
    </recommendedName>
</protein>
<evidence type="ECO:0000313" key="7">
    <source>
        <dbReference type="EMBL" id="KAJ0206439.1"/>
    </source>
</evidence>
<dbReference type="AlphaFoldDB" id="A0A9R1XBP3"/>
<gene>
    <name evidence="7" type="ORF">LSAT_V11C500295200</name>
</gene>
<dbReference type="PANTHER" id="PTHR46858">
    <property type="entry name" value="OS05G0521000 PROTEIN"/>
    <property type="match status" value="1"/>
</dbReference>
<feature type="compositionally biased region" description="Low complexity" evidence="5">
    <location>
        <begin position="54"/>
        <end position="65"/>
    </location>
</feature>
<evidence type="ECO:0000313" key="8">
    <source>
        <dbReference type="Proteomes" id="UP000235145"/>
    </source>
</evidence>
<evidence type="ECO:0000256" key="5">
    <source>
        <dbReference type="SAM" id="MobiDB-lite"/>
    </source>
</evidence>
<evidence type="ECO:0000256" key="2">
    <source>
        <dbReference type="ARBA" id="ARBA00022771"/>
    </source>
</evidence>
<comment type="caution">
    <text evidence="7">The sequence shown here is derived from an EMBL/GenBank/DDBJ whole genome shotgun (WGS) entry which is preliminary data.</text>
</comment>
<keyword evidence="8" id="KW-1185">Reference proteome</keyword>
<dbReference type="EMBL" id="NBSK02000005">
    <property type="protein sequence ID" value="KAJ0206439.1"/>
    <property type="molecule type" value="Genomic_DNA"/>
</dbReference>
<proteinExistence type="predicted"/>
<accession>A0A9R1XBP3</accession>
<keyword evidence="1" id="KW-0479">Metal-binding</keyword>
<name>A0A9R1XBP3_LACSA</name>
<evidence type="ECO:0000256" key="4">
    <source>
        <dbReference type="PROSITE-ProRule" id="PRU00175"/>
    </source>
</evidence>
<dbReference type="PROSITE" id="PS50089">
    <property type="entry name" value="ZF_RING_2"/>
    <property type="match status" value="1"/>
</dbReference>
<evidence type="ECO:0000256" key="1">
    <source>
        <dbReference type="ARBA" id="ARBA00022723"/>
    </source>
</evidence>
<evidence type="ECO:0000259" key="6">
    <source>
        <dbReference type="PROSITE" id="PS50089"/>
    </source>
</evidence>
<keyword evidence="3" id="KW-0862">Zinc</keyword>
<feature type="region of interest" description="Disordered" evidence="5">
    <location>
        <begin position="48"/>
        <end position="72"/>
    </location>
</feature>
<dbReference type="GO" id="GO:0008270">
    <property type="term" value="F:zinc ion binding"/>
    <property type="evidence" value="ECO:0007669"/>
    <property type="project" value="UniProtKB-KW"/>
</dbReference>